<keyword evidence="1" id="KW-0812">Transmembrane</keyword>
<feature type="transmembrane region" description="Helical" evidence="1">
    <location>
        <begin position="15"/>
        <end position="36"/>
    </location>
</feature>
<organism evidence="2">
    <name type="scientific">Methylobacterium bullatum</name>
    <dbReference type="NCBI Taxonomy" id="570505"/>
    <lineage>
        <taxon>Bacteria</taxon>
        <taxon>Pseudomonadati</taxon>
        <taxon>Pseudomonadota</taxon>
        <taxon>Alphaproteobacteria</taxon>
        <taxon>Hyphomicrobiales</taxon>
        <taxon>Methylobacteriaceae</taxon>
        <taxon>Methylobacterium</taxon>
    </lineage>
</organism>
<name>A0A679J959_9HYPH</name>
<keyword evidence="1" id="KW-0472">Membrane</keyword>
<proteinExistence type="predicted"/>
<evidence type="ECO:0000313" key="2">
    <source>
        <dbReference type="EMBL" id="CAA2107470.1"/>
    </source>
</evidence>
<evidence type="ECO:0000256" key="1">
    <source>
        <dbReference type="SAM" id="Phobius"/>
    </source>
</evidence>
<gene>
    <name evidence="2" type="ORF">MBUL_04176</name>
</gene>
<sequence>MELDNVKAHRPRQGWVLGLLLDVSLLLLPVSLVVMVPPVMACRHMETNVGFYAGESFGTCARDGIAKRWALLDSRVKMLVRQSGR</sequence>
<dbReference type="AlphaFoldDB" id="A0A679J959"/>
<reference evidence="2" key="1">
    <citation type="submission" date="2019-12" db="EMBL/GenBank/DDBJ databases">
        <authorList>
            <person name="Cremers G."/>
        </authorList>
    </citation>
    <scope>NUCLEOTIDE SEQUENCE</scope>
    <source>
        <strain evidence="2">Mbul1</strain>
    </source>
</reference>
<protein>
    <submittedName>
        <fullName evidence="2">Uncharacterized protein</fullName>
    </submittedName>
</protein>
<keyword evidence="1" id="KW-1133">Transmembrane helix</keyword>
<dbReference type="EMBL" id="LR743504">
    <property type="protein sequence ID" value="CAA2107470.1"/>
    <property type="molecule type" value="Genomic_DNA"/>
</dbReference>
<accession>A0A679J959</accession>